<reference evidence="2 3" key="1">
    <citation type="submission" date="2023-08" db="EMBL/GenBank/DDBJ databases">
        <title>A Necator americanus chromosomal reference genome.</title>
        <authorList>
            <person name="Ilik V."/>
            <person name="Petrzelkova K.J."/>
            <person name="Pardy F."/>
            <person name="Fuh T."/>
            <person name="Niatou-Singa F.S."/>
            <person name="Gouil Q."/>
            <person name="Baker L."/>
            <person name="Ritchie M.E."/>
            <person name="Jex A.R."/>
            <person name="Gazzola D."/>
            <person name="Li H."/>
            <person name="Toshio Fujiwara R."/>
            <person name="Zhan B."/>
            <person name="Aroian R.V."/>
            <person name="Pafco B."/>
            <person name="Schwarz E.M."/>
        </authorList>
    </citation>
    <scope>NUCLEOTIDE SEQUENCE [LARGE SCALE GENOMIC DNA]</scope>
    <source>
        <strain evidence="2 3">Aroian</strain>
        <tissue evidence="2">Whole animal</tissue>
    </source>
</reference>
<organism evidence="2 3">
    <name type="scientific">Necator americanus</name>
    <name type="common">Human hookworm</name>
    <dbReference type="NCBI Taxonomy" id="51031"/>
    <lineage>
        <taxon>Eukaryota</taxon>
        <taxon>Metazoa</taxon>
        <taxon>Ecdysozoa</taxon>
        <taxon>Nematoda</taxon>
        <taxon>Chromadorea</taxon>
        <taxon>Rhabditida</taxon>
        <taxon>Rhabditina</taxon>
        <taxon>Rhabditomorpha</taxon>
        <taxon>Strongyloidea</taxon>
        <taxon>Ancylostomatidae</taxon>
        <taxon>Bunostominae</taxon>
        <taxon>Necator</taxon>
    </lineage>
</organism>
<keyword evidence="3" id="KW-1185">Reference proteome</keyword>
<dbReference type="EMBL" id="JAVFWL010000006">
    <property type="protein sequence ID" value="KAK6761270.1"/>
    <property type="molecule type" value="Genomic_DNA"/>
</dbReference>
<dbReference type="Proteomes" id="UP001303046">
    <property type="component" value="Unassembled WGS sequence"/>
</dbReference>
<comment type="caution">
    <text evidence="2">The sequence shown here is derived from an EMBL/GenBank/DDBJ whole genome shotgun (WGS) entry which is preliminary data.</text>
</comment>
<evidence type="ECO:0000313" key="2">
    <source>
        <dbReference type="EMBL" id="KAK6761270.1"/>
    </source>
</evidence>
<sequence length="239" mass="26557">MWEGRQRDVAQEEQPGHCSDHDAVRRRAVQLTTLISLLDMWRHIIRESDFIVHCNAVVNSFGDIVSPCRTPFPMAEAPTKSSLFLRLEFIKHSRYAREDDLGEYFVEDARTAPWLSGVDQDTLSLFWTNILSPASVDLVSTFAALSKPVVTAQPKREIPITPVPVNRNNVPLQLNFSNSPLKMDAGCQTVEDIKVSQCLSSGCGLTFVSEMIILAAVYLTGSIENDCVTTKAMITDGNL</sequence>
<proteinExistence type="predicted"/>
<evidence type="ECO:0000313" key="3">
    <source>
        <dbReference type="Proteomes" id="UP001303046"/>
    </source>
</evidence>
<protein>
    <submittedName>
        <fullName evidence="2">Uncharacterized protein</fullName>
    </submittedName>
</protein>
<gene>
    <name evidence="2" type="primary">Necator_chrX.g22525</name>
    <name evidence="2" type="ORF">RB195_022362</name>
</gene>
<accession>A0ABR1EEZ7</accession>
<name>A0ABR1EEZ7_NECAM</name>
<evidence type="ECO:0000256" key="1">
    <source>
        <dbReference type="SAM" id="MobiDB-lite"/>
    </source>
</evidence>
<feature type="region of interest" description="Disordered" evidence="1">
    <location>
        <begin position="1"/>
        <end position="21"/>
    </location>
</feature>